<keyword evidence="1" id="KW-0175">Coiled coil</keyword>
<feature type="domain" description="Neuraminidase-like" evidence="3">
    <location>
        <begin position="171"/>
        <end position="327"/>
    </location>
</feature>
<evidence type="ECO:0008006" key="7">
    <source>
        <dbReference type="Google" id="ProtNLM"/>
    </source>
</evidence>
<dbReference type="InterPro" id="IPR040840">
    <property type="entry name" value="TcA_TcB_BD"/>
</dbReference>
<evidence type="ECO:0000256" key="1">
    <source>
        <dbReference type="SAM" id="Coils"/>
    </source>
</evidence>
<protein>
    <recommendedName>
        <fullName evidence="7">Insecticidal toxin protein</fullName>
    </recommendedName>
</protein>
<dbReference type="InterPro" id="IPR046839">
    <property type="entry name" value="ABC_toxin_N"/>
</dbReference>
<accession>A0A0J6LG91</accession>
<sequence>MSHRLKHQLNEKLRDAQLSFYLHEVDPRGEKQQTENASTPGRTADELYADWLLDVQISQSVPTSRVACATASLQQYINSISLGFEPGYDIQGMTPKQISTWNNSLYSYSVWHASQQLRHFPANFLSPGLRQNKTDIFQQLENDINQTRLQQNHIDSSVQRYLGRLEEIINLQTINGYIDGNIESMADSTYYLIGQSKGTNTVYYRSLNMRAHTYSKSTDRSTQGLLNYPTPVAWSDWMDVPLPASEDIPVQSIRPVSFNNRLFVIWAQCTKPQFSHLERPSPIDETDFQNPEKLLRFGRHYTRLRLHFMYKKFDGSWSCPQVCIDENCTSRSLNELTLQQLMSSIRTVATLNLKTTPPTLFLGLVSHFDTDNQPLNANPLTKVKNFSFSHGAQLDNQFNIIQLASSGSLSSLVKFFQGYLAVDANRYLLTFARHNENNLQFHAPVSDTVSFKAHNPTSPHPTASRWNYDNTQDHINNTPERIGLTFNKTTSTLEITSRLDKSFPSIKTVTLHARGSASSVTLTLAVEVPQDGSASSIALHKTSSLALQHTGSDAVLTEHLNLSITCNKTKISFPDVIMHAKTNEPSSIEGRVANLPYNGNSLETYDLENLTIPTIFFNHLFVTEETTYSANLSSSADNTHAPIHFDTLRITRSNRTYRQIIMIPHSGIPSSSYPKHVHITNTELVGSPNEMRRYLKGESTSLNAGQAHTAQLSIDPNLLMQTPSTNLHIFHGVLIREQNVEDTGSVILGYALKAFEVTLNTRARSDIPLGPKINRLVSTDNGTAEFLDFSTTSTPKSEPSNNHKLPLIRLNTGLAGKLTRAASVDMANVFSLSNLLLIDPSLTPEAPHKSADFHGAYGKYLWELFLYLPWLITHRLHTEQRYVEAESWLKYLFDPSRSQPTAPHTQAYWGLNALTPEYSEPSYALDNPLDPNQIALSAPVYLRQALYLLYVDILVNRGDAAYRQMTTESLSEAKLWYVRAKRLLGPLPEISKVEPWSTITLTTLATRPDSNLRETERLALQVDSGLPPLVRGVLEAPQHYAPLDTPDLCTPINKDLLMRWRKIDARLYNLRQHLDITGKPLHIPLYAAPLSPRGLLTLYSQGAMAGNTLSRTRQPIQVGHYRFHVIYAQALAAVDNLIQFGNSLLSMIERQEQAAQVELQHQHVWQLASHALEQHAHSIRVDEHNQLALLAGQRIIESRITHFERLLKERISSAEQVATQELQASASLESVAFGLQAAAGLAIIPPNIFGASNGGWRLEGGFYAVQAGVQLLANEKRANANHLDRNELFNRRAQEWEQALEQSRLELSQVKTQVQAYAEQANSSRLQLQSTSTALSQAKIAYNLLNKRFTTSQMYQWLSAQLSSFYLQAYDSALSLCLDAQACWEYERAESNRTFIQTANWDNQHRGLTAGETLKLSLSNMHTAYLQHNQRPLEITKTVSLRLLQAQDTTSTLNASWSEISASLKTKGTAEFELTQAMFDADYPGHYLRRIKSISVSLPATLSPYEDIRATLTQTYSTIQTLQNADFSYPNLRVREQIALSNGLNDNGLFTLNFEGDDRYLPFEYTGAVSRWILSFPNPAAQQSMLDSLNDVIIHVRYTAKSAGEHV</sequence>
<dbReference type="EMBL" id="JYLF01000005">
    <property type="protein sequence ID" value="KMN13376.1"/>
    <property type="molecule type" value="Genomic_DNA"/>
</dbReference>
<comment type="caution">
    <text evidence="5">The sequence shown here is derived from an EMBL/GenBank/DDBJ whole genome shotgun (WGS) entry which is preliminary data.</text>
</comment>
<dbReference type="PATRIC" id="fig|1608994.3.peg.3391"/>
<gene>
    <name evidence="5" type="ORF">TU86_13685</name>
</gene>
<dbReference type="InterPro" id="IPR041079">
    <property type="entry name" value="Neuraminidase-like"/>
</dbReference>
<dbReference type="Pfam" id="PF18413">
    <property type="entry name" value="Neuraminidase"/>
    <property type="match status" value="1"/>
</dbReference>
<name>A0A0J6LG91_9PSED</name>
<evidence type="ECO:0000259" key="2">
    <source>
        <dbReference type="Pfam" id="PF18276"/>
    </source>
</evidence>
<evidence type="ECO:0000313" key="6">
    <source>
        <dbReference type="Proteomes" id="UP000036325"/>
    </source>
</evidence>
<dbReference type="OrthoDB" id="9781691at2"/>
<evidence type="ECO:0000313" key="5">
    <source>
        <dbReference type="EMBL" id="KMN13376.1"/>
    </source>
</evidence>
<feature type="domain" description="ABC toxin N-terminal" evidence="4">
    <location>
        <begin position="8"/>
        <end position="141"/>
    </location>
</feature>
<dbReference type="Pfam" id="PF18276">
    <property type="entry name" value="TcA_TcB_BD"/>
    <property type="match status" value="1"/>
</dbReference>
<dbReference type="Pfam" id="PF20220">
    <property type="entry name" value="ABC_toxin_N"/>
    <property type="match status" value="1"/>
</dbReference>
<feature type="domain" description="Tc toxin complex TcA C-terminal TcB-binding" evidence="2">
    <location>
        <begin position="1313"/>
        <end position="1600"/>
    </location>
</feature>
<dbReference type="Proteomes" id="UP000036325">
    <property type="component" value="Unassembled WGS sequence"/>
</dbReference>
<proteinExistence type="predicted"/>
<feature type="coiled-coil region" evidence="1">
    <location>
        <begin position="1286"/>
        <end position="1320"/>
    </location>
</feature>
<dbReference type="STRING" id="1608994.TU86_13685"/>
<dbReference type="RefSeq" id="WP_048365098.1">
    <property type="nucleotide sequence ID" value="NZ_JYLF01000005.1"/>
</dbReference>
<organism evidence="5 6">
    <name type="scientific">Pseudomonas weihenstephanensis</name>
    <dbReference type="NCBI Taxonomy" id="1608994"/>
    <lineage>
        <taxon>Bacteria</taxon>
        <taxon>Pseudomonadati</taxon>
        <taxon>Pseudomonadota</taxon>
        <taxon>Gammaproteobacteria</taxon>
        <taxon>Pseudomonadales</taxon>
        <taxon>Pseudomonadaceae</taxon>
        <taxon>Pseudomonas</taxon>
    </lineage>
</organism>
<evidence type="ECO:0000259" key="4">
    <source>
        <dbReference type="Pfam" id="PF20220"/>
    </source>
</evidence>
<evidence type="ECO:0000259" key="3">
    <source>
        <dbReference type="Pfam" id="PF18413"/>
    </source>
</evidence>
<reference evidence="5 6" key="1">
    <citation type="submission" date="2015-02" db="EMBL/GenBank/DDBJ databases">
        <title>Pseudomonas helleri sp. nov. and Pseudomonas weihenstephanensis sp. nov., isolated from raw cows milk.</title>
        <authorList>
            <person name="von Neubeck M."/>
            <person name="Huptas C."/>
            <person name="Wenning M."/>
            <person name="Scherer S."/>
        </authorList>
    </citation>
    <scope>NUCLEOTIDE SEQUENCE [LARGE SCALE GENOMIC DNA]</scope>
    <source>
        <strain evidence="5 6">DSM 29166</strain>
    </source>
</reference>